<sequence>MARVCQLTGKRTRVGNNVSHANNKTKRKFFPNLQKKRFYMESTGEWITMKVATSAIKTINKNGIEATLLKAAERGTLSGRIVVSPK</sequence>
<evidence type="ECO:0000256" key="3">
    <source>
        <dbReference type="ARBA" id="ARBA00023274"/>
    </source>
</evidence>
<comment type="caution">
    <text evidence="6">The sequence shown here is derived from an EMBL/GenBank/DDBJ whole genome shotgun (WGS) entry which is preliminary data.</text>
</comment>
<dbReference type="InterPro" id="IPR001383">
    <property type="entry name" value="Ribosomal_bL28_bact-type"/>
</dbReference>
<dbReference type="EMBL" id="WELI01000023">
    <property type="protein sequence ID" value="KAB7725404.1"/>
    <property type="molecule type" value="Genomic_DNA"/>
</dbReference>
<dbReference type="SUPFAM" id="SSF143800">
    <property type="entry name" value="L28p-like"/>
    <property type="match status" value="1"/>
</dbReference>
<keyword evidence="2 5" id="KW-0689">Ribosomal protein</keyword>
<accession>A0A7J5TRT1</accession>
<dbReference type="Proteomes" id="UP000488299">
    <property type="component" value="Unassembled WGS sequence"/>
</dbReference>
<name>A0A7J5TRT1_9BACT</name>
<dbReference type="Gene3D" id="2.30.170.40">
    <property type="entry name" value="Ribosomal protein L28/L24"/>
    <property type="match status" value="1"/>
</dbReference>
<dbReference type="PANTHER" id="PTHR13528:SF2">
    <property type="entry name" value="LARGE RIBOSOMAL SUBUNIT PROTEIN BL28M"/>
    <property type="match status" value="1"/>
</dbReference>
<dbReference type="GO" id="GO:0003735">
    <property type="term" value="F:structural constituent of ribosome"/>
    <property type="evidence" value="ECO:0007669"/>
    <property type="project" value="InterPro"/>
</dbReference>
<dbReference type="InterPro" id="IPR037147">
    <property type="entry name" value="Ribosomal_bL28_sf"/>
</dbReference>
<protein>
    <recommendedName>
        <fullName evidence="4 5">Large ribosomal subunit protein bL28</fullName>
    </recommendedName>
</protein>
<dbReference type="InterPro" id="IPR034704">
    <property type="entry name" value="Ribosomal_bL28/bL31-like_sf"/>
</dbReference>
<reference evidence="6 7" key="1">
    <citation type="submission" date="2019-10" db="EMBL/GenBank/DDBJ databases">
        <title>Rudanella paleaurantiibacter sp. nov., isolated from sludge.</title>
        <authorList>
            <person name="Xu S.Q."/>
        </authorList>
    </citation>
    <scope>NUCLEOTIDE SEQUENCE [LARGE SCALE GENOMIC DNA]</scope>
    <source>
        <strain evidence="6 7">HX-22-17</strain>
    </source>
</reference>
<evidence type="ECO:0000313" key="7">
    <source>
        <dbReference type="Proteomes" id="UP000488299"/>
    </source>
</evidence>
<dbReference type="GO" id="GO:0006412">
    <property type="term" value="P:translation"/>
    <property type="evidence" value="ECO:0007669"/>
    <property type="project" value="UniProtKB-UniRule"/>
</dbReference>
<dbReference type="AlphaFoldDB" id="A0A7J5TRT1"/>
<dbReference type="InterPro" id="IPR026569">
    <property type="entry name" value="Ribosomal_bL28"/>
</dbReference>
<dbReference type="NCBIfam" id="TIGR00009">
    <property type="entry name" value="L28"/>
    <property type="match status" value="1"/>
</dbReference>
<evidence type="ECO:0000256" key="2">
    <source>
        <dbReference type="ARBA" id="ARBA00022980"/>
    </source>
</evidence>
<dbReference type="PANTHER" id="PTHR13528">
    <property type="entry name" value="39S RIBOSOMAL PROTEIN L28, MITOCHONDRIAL"/>
    <property type="match status" value="1"/>
</dbReference>
<keyword evidence="3 5" id="KW-0687">Ribonucleoprotein</keyword>
<organism evidence="6 7">
    <name type="scientific">Rudanella paleaurantiibacter</name>
    <dbReference type="NCBI Taxonomy" id="2614655"/>
    <lineage>
        <taxon>Bacteria</taxon>
        <taxon>Pseudomonadati</taxon>
        <taxon>Bacteroidota</taxon>
        <taxon>Cytophagia</taxon>
        <taxon>Cytophagales</taxon>
        <taxon>Cytophagaceae</taxon>
        <taxon>Rudanella</taxon>
    </lineage>
</organism>
<evidence type="ECO:0000256" key="5">
    <source>
        <dbReference type="HAMAP-Rule" id="MF_00373"/>
    </source>
</evidence>
<gene>
    <name evidence="5 6" type="primary">rpmB</name>
    <name evidence="6" type="ORF">F5984_26160</name>
</gene>
<evidence type="ECO:0000256" key="4">
    <source>
        <dbReference type="ARBA" id="ARBA00035174"/>
    </source>
</evidence>
<dbReference type="HAMAP" id="MF_00373">
    <property type="entry name" value="Ribosomal_bL28"/>
    <property type="match status" value="1"/>
</dbReference>
<comment type="similarity">
    <text evidence="1 5">Belongs to the bacterial ribosomal protein bL28 family.</text>
</comment>
<keyword evidence="7" id="KW-1185">Reference proteome</keyword>
<dbReference type="Pfam" id="PF00830">
    <property type="entry name" value="Ribosomal_L28"/>
    <property type="match status" value="1"/>
</dbReference>
<evidence type="ECO:0000256" key="1">
    <source>
        <dbReference type="ARBA" id="ARBA00008760"/>
    </source>
</evidence>
<dbReference type="GO" id="GO:0005840">
    <property type="term" value="C:ribosome"/>
    <property type="evidence" value="ECO:0007669"/>
    <property type="project" value="UniProtKB-KW"/>
</dbReference>
<evidence type="ECO:0000313" key="6">
    <source>
        <dbReference type="EMBL" id="KAB7725404.1"/>
    </source>
</evidence>
<dbReference type="RefSeq" id="WP_152127325.1">
    <property type="nucleotide sequence ID" value="NZ_WELI01000023.1"/>
</dbReference>
<proteinExistence type="inferred from homology"/>
<dbReference type="GO" id="GO:1990904">
    <property type="term" value="C:ribonucleoprotein complex"/>
    <property type="evidence" value="ECO:0007669"/>
    <property type="project" value="UniProtKB-KW"/>
</dbReference>
<dbReference type="FunFam" id="2.30.170.40:FF:000001">
    <property type="entry name" value="50S ribosomal protein L28"/>
    <property type="match status" value="1"/>
</dbReference>